<sequence>MNVYPADPICTFLNATYKPLEGKTFLATYGGSFQMPQTGNPRDILVVEVQNPFAAILEATRSSVVNTYGQRVWKGIRGPPDNPAYTDYWLWVEPDVGGMLFEDDSYDFKIERCTPFHCESGSFSYGVSIKAKIV</sequence>
<name>A0ABN8MY14_9CNID</name>
<reference evidence="1 2" key="1">
    <citation type="submission" date="2022-05" db="EMBL/GenBank/DDBJ databases">
        <authorList>
            <consortium name="Genoscope - CEA"/>
            <person name="William W."/>
        </authorList>
    </citation>
    <scope>NUCLEOTIDE SEQUENCE [LARGE SCALE GENOMIC DNA]</scope>
</reference>
<gene>
    <name evidence="1" type="ORF">PLOB_00039300</name>
</gene>
<evidence type="ECO:0000313" key="1">
    <source>
        <dbReference type="EMBL" id="CAH3038572.1"/>
    </source>
</evidence>
<dbReference type="Proteomes" id="UP001159405">
    <property type="component" value="Unassembled WGS sequence"/>
</dbReference>
<evidence type="ECO:0000313" key="2">
    <source>
        <dbReference type="Proteomes" id="UP001159405"/>
    </source>
</evidence>
<organism evidence="1 2">
    <name type="scientific">Porites lobata</name>
    <dbReference type="NCBI Taxonomy" id="104759"/>
    <lineage>
        <taxon>Eukaryota</taxon>
        <taxon>Metazoa</taxon>
        <taxon>Cnidaria</taxon>
        <taxon>Anthozoa</taxon>
        <taxon>Hexacorallia</taxon>
        <taxon>Scleractinia</taxon>
        <taxon>Fungiina</taxon>
        <taxon>Poritidae</taxon>
        <taxon>Porites</taxon>
    </lineage>
</organism>
<accession>A0ABN8MY14</accession>
<protein>
    <submittedName>
        <fullName evidence="1">Uncharacterized protein</fullName>
    </submittedName>
</protein>
<keyword evidence="2" id="KW-1185">Reference proteome</keyword>
<proteinExistence type="predicted"/>
<comment type="caution">
    <text evidence="1">The sequence shown here is derived from an EMBL/GenBank/DDBJ whole genome shotgun (WGS) entry which is preliminary data.</text>
</comment>
<dbReference type="EMBL" id="CALNXK010000006">
    <property type="protein sequence ID" value="CAH3038572.1"/>
    <property type="molecule type" value="Genomic_DNA"/>
</dbReference>